<protein>
    <submittedName>
        <fullName evidence="1">Uncharacterized protein</fullName>
    </submittedName>
</protein>
<accession>A0A7R9EL93</accession>
<dbReference type="AlphaFoldDB" id="A0A7R9EL93"/>
<evidence type="ECO:0000313" key="1">
    <source>
        <dbReference type="EMBL" id="CAD7435085.1"/>
    </source>
</evidence>
<sequence>MSWDPESCPGVIRPVASKVASGQLKFGMERILSGEISTTQHEHTELPCSECVSSLLRCCQLSSPANNVANNGVESNETYYSGYYTTLHNPRPVRPYTNQVKHLMACMSLQHVTLFESKEVAACDMVSNMGSVKWQLGLLFC</sequence>
<proteinExistence type="predicted"/>
<gene>
    <name evidence="1" type="ORF">TMSB3V08_LOCUS11733</name>
</gene>
<reference evidence="1" key="1">
    <citation type="submission" date="2020-11" db="EMBL/GenBank/DDBJ databases">
        <authorList>
            <person name="Tran Van P."/>
        </authorList>
    </citation>
    <scope>NUCLEOTIDE SEQUENCE</scope>
</reference>
<name>A0A7R9EL93_9NEOP</name>
<organism evidence="1">
    <name type="scientific">Timema monikensis</name>
    <dbReference type="NCBI Taxonomy" id="170555"/>
    <lineage>
        <taxon>Eukaryota</taxon>
        <taxon>Metazoa</taxon>
        <taxon>Ecdysozoa</taxon>
        <taxon>Arthropoda</taxon>
        <taxon>Hexapoda</taxon>
        <taxon>Insecta</taxon>
        <taxon>Pterygota</taxon>
        <taxon>Neoptera</taxon>
        <taxon>Polyneoptera</taxon>
        <taxon>Phasmatodea</taxon>
        <taxon>Timematodea</taxon>
        <taxon>Timematoidea</taxon>
        <taxon>Timematidae</taxon>
        <taxon>Timema</taxon>
    </lineage>
</organism>
<dbReference type="EMBL" id="OB798939">
    <property type="protein sequence ID" value="CAD7435085.1"/>
    <property type="molecule type" value="Genomic_DNA"/>
</dbReference>